<dbReference type="InterPro" id="IPR012973">
    <property type="entry name" value="NOG_C"/>
</dbReference>
<dbReference type="InterPro" id="IPR027417">
    <property type="entry name" value="P-loop_NTPase"/>
</dbReference>
<dbReference type="InterPro" id="IPR006073">
    <property type="entry name" value="GTP-bd"/>
</dbReference>
<evidence type="ECO:0000313" key="10">
    <source>
        <dbReference type="EMBL" id="BAK00478.1"/>
    </source>
</evidence>
<protein>
    <recommendedName>
        <fullName evidence="6">Nucleolar GTP-binding protein 1</fullName>
    </recommendedName>
</protein>
<feature type="coiled-coil region" evidence="7">
    <location>
        <begin position="448"/>
        <end position="486"/>
    </location>
</feature>
<evidence type="ECO:0000256" key="8">
    <source>
        <dbReference type="SAM" id="MobiDB-lite"/>
    </source>
</evidence>
<keyword evidence="2 6" id="KW-0690">Ribosome biogenesis</keyword>
<dbReference type="InterPro" id="IPR024926">
    <property type="entry name" value="NOG1"/>
</dbReference>
<feature type="compositionally biased region" description="Basic and acidic residues" evidence="8">
    <location>
        <begin position="618"/>
        <end position="631"/>
    </location>
</feature>
<comment type="similarity">
    <text evidence="6">Belongs to the TRAFAC class OBG-HflX-like GTPase superfamily. OBG GTPase family. NOG subfamily.</text>
</comment>
<dbReference type="PANTHER" id="PTHR45759">
    <property type="entry name" value="NUCLEOLAR GTP-BINDING PROTEIN 1"/>
    <property type="match status" value="1"/>
</dbReference>
<name>F2DZF6_HORVV</name>
<comment type="subcellular location">
    <subcellularLocation>
        <location evidence="1 6">Nucleus</location>
        <location evidence="1 6">Nucleolus</location>
    </subcellularLocation>
</comment>
<evidence type="ECO:0000256" key="7">
    <source>
        <dbReference type="SAM" id="Coils"/>
    </source>
</evidence>
<evidence type="ECO:0000256" key="4">
    <source>
        <dbReference type="ARBA" id="ARBA00023134"/>
    </source>
</evidence>
<dbReference type="Pfam" id="PF08155">
    <property type="entry name" value="NOGCT"/>
    <property type="match status" value="1"/>
</dbReference>
<dbReference type="Pfam" id="PF06858">
    <property type="entry name" value="NOG1"/>
    <property type="match status" value="1"/>
</dbReference>
<sequence length="647" mass="74316">MVLYNFKSITVVPTSKDFVDIVLSKTQRKTPTVVHPNYEIGRIRNFYLRKVKFAGQSFHDRLTQILDEFPTLDDIHPFYADLMNVLYDRDHYKLALGQLNTARSLVDNVNKDYAKLMKYGDSLFRCKQLKKAALGRMCTIMKKQQASLTYLEQVRQHLARLPSIDPNTRTLIICGYPNVGKSSFLNKVTRAHVDVQPYAFTTKSLFVGHTDYQYLPWQVIDTPGILDHPLEERNTIEMQSITALAHLRAAIIYIVDISEQCGYNIKQQVALFHSIKALFTNKPVLVVLNKTDVTKVEDLAEEEKKLIQGLATDGAELITMSTLTEDGVSQVKTTACEKLLAQRVEAKLKGKKVNDSLNRLHVAQPKPRDGKERPAFIPPSVQKMREAKVNGEMNELEIDENPEDETPFWLRGVGTKEWKRRYQLKNPDWNFDNIPEIIDGHNIADFIDPDILERLEELEREEEELMKNAENQMDEDEFELDEEQAATVKKIKEKKLSLMESSRLNRKIKTYKPRKYEKDDDMNPDAMGAHLQEMGLDPTRAVQRARSTSRQPRKRTRSATPADGEMDVDASPREIKRQQREASLTPKPGEGFKDFKHKEKALKVAKKAMIKLTKKSARHGEADRHVYDLKPKHLFSGTRGGGKTDRR</sequence>
<dbReference type="InterPro" id="IPR031167">
    <property type="entry name" value="G_OBG"/>
</dbReference>
<dbReference type="GO" id="GO:0042254">
    <property type="term" value="P:ribosome biogenesis"/>
    <property type="evidence" value="ECO:0007669"/>
    <property type="project" value="UniProtKB-KW"/>
</dbReference>
<dbReference type="InterPro" id="IPR041623">
    <property type="entry name" value="NOG1_N"/>
</dbReference>
<dbReference type="FunFam" id="3.40.50.300:FF:000496">
    <property type="entry name" value="Nucleolar GTP-binding protein 1"/>
    <property type="match status" value="1"/>
</dbReference>
<dbReference type="GO" id="GO:0005730">
    <property type="term" value="C:nucleolus"/>
    <property type="evidence" value="ECO:0007669"/>
    <property type="project" value="UniProtKB-SubCell"/>
</dbReference>
<dbReference type="SUPFAM" id="SSF52540">
    <property type="entry name" value="P-loop containing nucleoside triphosphate hydrolases"/>
    <property type="match status" value="1"/>
</dbReference>
<reference evidence="10" key="1">
    <citation type="journal article" date="2011" name="Plant Physiol.">
        <title>Comprehensive sequence analysis of 24,783 barley full-length cDNAs derived from 12 clone libraries.</title>
        <authorList>
            <person name="Matsumoto T."/>
            <person name="Tanaka T."/>
            <person name="Sakai H."/>
            <person name="Amano N."/>
            <person name="Kanamori H."/>
            <person name="Kurita K."/>
            <person name="Kikuta A."/>
            <person name="Kamiya K."/>
            <person name="Yamamoto M."/>
            <person name="Ikawa H."/>
            <person name="Fujii N."/>
            <person name="Hori K."/>
            <person name="Itoh T."/>
            <person name="Sato K."/>
        </authorList>
    </citation>
    <scope>NUCLEOTIDE SEQUENCE</scope>
    <source>
        <tissue evidence="10">Shoot and root</tissue>
    </source>
</reference>
<keyword evidence="5 6" id="KW-0539">Nucleus</keyword>
<dbReference type="AlphaFoldDB" id="F2DZF6"/>
<feature type="region of interest" description="Disordered" evidence="8">
    <location>
        <begin position="533"/>
        <end position="598"/>
    </location>
</feature>
<evidence type="ECO:0000256" key="1">
    <source>
        <dbReference type="ARBA" id="ARBA00004604"/>
    </source>
</evidence>
<dbReference type="EMBL" id="AK369276">
    <property type="protein sequence ID" value="BAK00478.1"/>
    <property type="molecule type" value="mRNA"/>
</dbReference>
<evidence type="ECO:0000256" key="6">
    <source>
        <dbReference type="PIRNR" id="PIRNR038919"/>
    </source>
</evidence>
<evidence type="ECO:0000256" key="3">
    <source>
        <dbReference type="ARBA" id="ARBA00022741"/>
    </source>
</evidence>
<evidence type="ECO:0000256" key="2">
    <source>
        <dbReference type="ARBA" id="ARBA00022517"/>
    </source>
</evidence>
<proteinExistence type="evidence at transcript level"/>
<dbReference type="PIRSF" id="PIRSF038919">
    <property type="entry name" value="NOG1"/>
    <property type="match status" value="1"/>
</dbReference>
<dbReference type="CDD" id="cd01897">
    <property type="entry name" value="NOG"/>
    <property type="match status" value="1"/>
</dbReference>
<evidence type="ECO:0000256" key="5">
    <source>
        <dbReference type="ARBA" id="ARBA00023242"/>
    </source>
</evidence>
<comment type="function">
    <text evidence="6">Involved in the biogenesis of the 60S ribosomal subunit.</text>
</comment>
<keyword evidence="4" id="KW-0342">GTP-binding</keyword>
<dbReference type="Gene3D" id="3.40.50.300">
    <property type="entry name" value="P-loop containing nucleotide triphosphate hydrolases"/>
    <property type="match status" value="1"/>
</dbReference>
<feature type="domain" description="OBG-type G" evidence="9">
    <location>
        <begin position="169"/>
        <end position="340"/>
    </location>
</feature>
<feature type="region of interest" description="Disordered" evidence="8">
    <location>
        <begin position="615"/>
        <end position="647"/>
    </location>
</feature>
<dbReference type="GO" id="GO:0005525">
    <property type="term" value="F:GTP binding"/>
    <property type="evidence" value="ECO:0007669"/>
    <property type="project" value="UniProtKB-KW"/>
</dbReference>
<evidence type="ECO:0000259" key="9">
    <source>
        <dbReference type="PROSITE" id="PS51710"/>
    </source>
</evidence>
<dbReference type="PRINTS" id="PR00326">
    <property type="entry name" value="GTP1OBG"/>
</dbReference>
<accession>F2DZF6</accession>
<keyword evidence="3" id="KW-0547">Nucleotide-binding</keyword>
<dbReference type="PROSITE" id="PS51710">
    <property type="entry name" value="G_OBG"/>
    <property type="match status" value="1"/>
</dbReference>
<dbReference type="Gene3D" id="1.20.120.1190">
    <property type="match status" value="1"/>
</dbReference>
<keyword evidence="7" id="KW-0175">Coiled coil</keyword>
<dbReference type="FunFam" id="1.20.120.1190:FF:000001">
    <property type="entry name" value="Nucleolar GTP-binding protein 1"/>
    <property type="match status" value="1"/>
</dbReference>
<dbReference type="Pfam" id="PF17835">
    <property type="entry name" value="NOG1_N"/>
    <property type="match status" value="1"/>
</dbReference>
<feature type="compositionally biased region" description="Basic and acidic residues" evidence="8">
    <location>
        <begin position="570"/>
        <end position="580"/>
    </location>
</feature>
<dbReference type="InterPro" id="IPR010674">
    <property type="entry name" value="NOG1_Rossman_fold_dom"/>
</dbReference>
<organism evidence="10">
    <name type="scientific">Hordeum vulgare subsp. vulgare</name>
    <name type="common">Domesticated barley</name>
    <dbReference type="NCBI Taxonomy" id="112509"/>
    <lineage>
        <taxon>Eukaryota</taxon>
        <taxon>Viridiplantae</taxon>
        <taxon>Streptophyta</taxon>
        <taxon>Embryophyta</taxon>
        <taxon>Tracheophyta</taxon>
        <taxon>Spermatophyta</taxon>
        <taxon>Magnoliopsida</taxon>
        <taxon>Liliopsida</taxon>
        <taxon>Poales</taxon>
        <taxon>Poaceae</taxon>
        <taxon>BOP clade</taxon>
        <taxon>Pooideae</taxon>
        <taxon>Triticodae</taxon>
        <taxon>Triticeae</taxon>
        <taxon>Hordeinae</taxon>
        <taxon>Hordeum</taxon>
    </lineage>
</organism>